<evidence type="ECO:0000313" key="10">
    <source>
        <dbReference type="Proteomes" id="UP000061362"/>
    </source>
</evidence>
<dbReference type="Proteomes" id="UP000062475">
    <property type="component" value="Chromosome"/>
</dbReference>
<dbReference type="Pfam" id="PF01381">
    <property type="entry name" value="HTH_3"/>
    <property type="match status" value="1"/>
</dbReference>
<dbReference type="RefSeq" id="WP_012021540.1">
    <property type="nucleotide sequence ID" value="NZ_AP019770.1"/>
</dbReference>
<dbReference type="CDD" id="cd00093">
    <property type="entry name" value="HTH_XRE"/>
    <property type="match status" value="1"/>
</dbReference>
<dbReference type="GeneID" id="91756104"/>
<dbReference type="GO" id="GO:0003677">
    <property type="term" value="F:DNA binding"/>
    <property type="evidence" value="ECO:0007669"/>
    <property type="project" value="InterPro"/>
</dbReference>
<dbReference type="PIRSF" id="PIRSF037724">
    <property type="entry name" value="TF_HTH_MJ1545_prd"/>
    <property type="match status" value="1"/>
</dbReference>
<proteinExistence type="predicted"/>
<dbReference type="EMBL" id="CP008822">
    <property type="protein sequence ID" value="AIM27737.1"/>
    <property type="molecule type" value="Genomic_DNA"/>
</dbReference>
<accession>A0A088E7P3</accession>
<evidence type="ECO:0000313" key="3">
    <source>
        <dbReference type="EMBL" id="AKV74594.1"/>
    </source>
</evidence>
<reference evidence="10 11" key="2">
    <citation type="journal article" date="2015" name="Genome Announc.">
        <title>Complete Genome Sequences of Evolved Arsenate-Resistant Metallosphaera sedula Strains.</title>
        <authorList>
            <person name="Ai C."/>
            <person name="McCarthy S."/>
            <person name="Schackwitz W."/>
            <person name="Martin J."/>
            <person name="Lipzen A."/>
            <person name="Blum P."/>
        </authorList>
    </citation>
    <scope>NUCLEOTIDE SEQUENCE [LARGE SCALE GENOMIC DNA]</scope>
    <source>
        <strain evidence="5 11">ARS120-1</strain>
        <strain evidence="6 10">ARS120-2</strain>
        <strain evidence="3 13">ARS50-1</strain>
        <strain evidence="4 12">ARS50-2</strain>
    </source>
</reference>
<dbReference type="Proteomes" id="UP000029084">
    <property type="component" value="Chromosome"/>
</dbReference>
<dbReference type="SMART" id="SM00530">
    <property type="entry name" value="HTH_XRE"/>
    <property type="match status" value="1"/>
</dbReference>
<dbReference type="Proteomes" id="UP000062398">
    <property type="component" value="Chromosome"/>
</dbReference>
<dbReference type="EMBL" id="CP012172">
    <property type="protein sequence ID" value="AKV74594.1"/>
    <property type="molecule type" value="Genomic_DNA"/>
</dbReference>
<dbReference type="PROSITE" id="PS50943">
    <property type="entry name" value="HTH_CROC1"/>
    <property type="match status" value="1"/>
</dbReference>
<gene>
    <name evidence="2" type="ORF">HA72_1598</name>
    <name evidence="3" type="ORF">MsedA_1625</name>
    <name evidence="4" type="ORF">MsedB_1627</name>
    <name evidence="5" type="ORF">MsedC_1625</name>
    <name evidence="6" type="ORF">MsedD_1626</name>
    <name evidence="7" type="ORF">MsedE_1629</name>
</gene>
<evidence type="ECO:0000313" key="11">
    <source>
        <dbReference type="Proteomes" id="UP000062398"/>
    </source>
</evidence>
<organism evidence="2 8">
    <name type="scientific">Metallosphaera sedula</name>
    <dbReference type="NCBI Taxonomy" id="43687"/>
    <lineage>
        <taxon>Archaea</taxon>
        <taxon>Thermoproteota</taxon>
        <taxon>Thermoprotei</taxon>
        <taxon>Sulfolobales</taxon>
        <taxon>Sulfolobaceae</taxon>
        <taxon>Metallosphaera</taxon>
    </lineage>
</organism>
<evidence type="ECO:0000313" key="2">
    <source>
        <dbReference type="EMBL" id="AIM27737.1"/>
    </source>
</evidence>
<protein>
    <submittedName>
        <fullName evidence="2">Helix-turn-helix domain protein</fullName>
    </submittedName>
    <submittedName>
        <fullName evidence="3">XRE family transcriptional regulator</fullName>
    </submittedName>
</protein>
<evidence type="ECO:0000313" key="13">
    <source>
        <dbReference type="Proteomes" id="UP000068832"/>
    </source>
</evidence>
<feature type="domain" description="HTH cro/C1-type" evidence="1">
    <location>
        <begin position="28"/>
        <end position="81"/>
    </location>
</feature>
<reference evidence="7 9" key="3">
    <citation type="submission" date="2015-07" db="EMBL/GenBank/DDBJ databases">
        <title>Physiological, transcriptional responses and genome re-sequencing of acid resistant extremely thermoacidophilic Metallosphaera sedula SARC-M1.</title>
        <authorList>
            <person name="Ai C."/>
            <person name="McCarthy S."/>
            <person name="Eckrich V."/>
            <person name="Rudrappa D."/>
            <person name="Qiu G."/>
            <person name="Blum P."/>
        </authorList>
    </citation>
    <scope>NUCLEOTIDE SEQUENCE [LARGE SCALE GENOMIC DNA]</scope>
    <source>
        <strain evidence="7 9">SARC-M1</strain>
    </source>
</reference>
<dbReference type="InterPro" id="IPR017271">
    <property type="entry name" value="Tscrpt_reg_HTH_MJ1545_prd"/>
</dbReference>
<dbReference type="EMBL" id="CP012176">
    <property type="protein sequence ID" value="AKV83562.1"/>
    <property type="molecule type" value="Genomic_DNA"/>
</dbReference>
<evidence type="ECO:0000313" key="5">
    <source>
        <dbReference type="EMBL" id="AKV79083.1"/>
    </source>
</evidence>
<dbReference type="EMBL" id="CP012173">
    <property type="protein sequence ID" value="AKV76832.1"/>
    <property type="molecule type" value="Genomic_DNA"/>
</dbReference>
<dbReference type="AlphaFoldDB" id="A0A088E7P3"/>
<dbReference type="Proteomes" id="UP000056255">
    <property type="component" value="Chromosome"/>
</dbReference>
<evidence type="ECO:0000313" key="6">
    <source>
        <dbReference type="EMBL" id="AKV81328.1"/>
    </source>
</evidence>
<evidence type="ECO:0000313" key="8">
    <source>
        <dbReference type="Proteomes" id="UP000029084"/>
    </source>
</evidence>
<dbReference type="InterPro" id="IPR001387">
    <property type="entry name" value="Cro/C1-type_HTH"/>
</dbReference>
<sequence>MATEYVIESIAKRIAGDIVWSENPGLAMRKWRETFGISQSELARILGMSQSVIADYERNRRQPGSYVVKKFVEGLIEADSKRGYKVINELGKLFSLNFPFILDMADFVSPITLQDVVMAVDGIPVMADLSNIQVYGYVITDSIRAITALSGMEFYQFLSIVFNRILVFTKVSSGRSPMIALKIAPIRPKLVILHRPVKMDPLSIYIANKEGINVIVSTKRTEDELLNGLKSLALRSEIKLP</sequence>
<evidence type="ECO:0000313" key="4">
    <source>
        <dbReference type="EMBL" id="AKV76832.1"/>
    </source>
</evidence>
<dbReference type="Proteomes" id="UP000068832">
    <property type="component" value="Chromosome"/>
</dbReference>
<dbReference type="OMA" id="MVAIRVT"/>
<evidence type="ECO:0000313" key="9">
    <source>
        <dbReference type="Proteomes" id="UP000056255"/>
    </source>
</evidence>
<dbReference type="EMBL" id="CP012174">
    <property type="protein sequence ID" value="AKV79083.1"/>
    <property type="molecule type" value="Genomic_DNA"/>
</dbReference>
<dbReference type="InterPro" id="IPR010982">
    <property type="entry name" value="Lambda_DNA-bd_dom_sf"/>
</dbReference>
<dbReference type="EMBL" id="CP012175">
    <property type="protein sequence ID" value="AKV81328.1"/>
    <property type="molecule type" value="Genomic_DNA"/>
</dbReference>
<evidence type="ECO:0000313" key="7">
    <source>
        <dbReference type="EMBL" id="AKV83562.1"/>
    </source>
</evidence>
<dbReference type="Gene3D" id="1.10.260.40">
    <property type="entry name" value="lambda repressor-like DNA-binding domains"/>
    <property type="match status" value="1"/>
</dbReference>
<reference evidence="2 8" key="1">
    <citation type="journal article" date="2014" name="J. Bacteriol.">
        <title>Role of an Archaeal PitA Transporter in the Copper and Arsenic Resistance of Metallosphaera sedula, an Extreme Thermoacidophile.</title>
        <authorList>
            <person name="McCarthy S."/>
            <person name="Ai C."/>
            <person name="Wheaton G."/>
            <person name="Tevatia R."/>
            <person name="Eckrich V."/>
            <person name="Kelly R."/>
            <person name="Blum P."/>
        </authorList>
    </citation>
    <scope>NUCLEOTIDE SEQUENCE [LARGE SCALE GENOMIC DNA]</scope>
    <source>
        <strain evidence="2 8">CuR1</strain>
    </source>
</reference>
<name>A0A088E7P3_9CREN</name>
<dbReference type="OrthoDB" id="371772at2157"/>
<dbReference type="Proteomes" id="UP000061362">
    <property type="component" value="Chromosome"/>
</dbReference>
<dbReference type="PATRIC" id="fig|43687.5.peg.1730"/>
<evidence type="ECO:0000313" key="12">
    <source>
        <dbReference type="Proteomes" id="UP000062475"/>
    </source>
</evidence>
<evidence type="ECO:0000259" key="1">
    <source>
        <dbReference type="PROSITE" id="PS50943"/>
    </source>
</evidence>
<dbReference type="SUPFAM" id="SSF47413">
    <property type="entry name" value="lambda repressor-like DNA-binding domains"/>
    <property type="match status" value="1"/>
</dbReference>